<comment type="caution">
    <text evidence="1">The sequence shown here is derived from an EMBL/GenBank/DDBJ whole genome shotgun (WGS) entry which is preliminary data.</text>
</comment>
<dbReference type="AlphaFoldDB" id="A0A4Y2L909"/>
<proteinExistence type="predicted"/>
<accession>A0A4Y2L909</accession>
<keyword evidence="2" id="KW-1185">Reference proteome</keyword>
<evidence type="ECO:0000313" key="1">
    <source>
        <dbReference type="EMBL" id="GBN10313.1"/>
    </source>
</evidence>
<sequence length="120" mass="13837">MADREWPPKTGHTPNKEREGVIIAEPLLMSFTCRGRLDPRFSVSAADLSDPPDSSKLIRVFDINSRDATVIRQIQLRMPSTRLCFTLRMVVRSFFSCIKMGNGFPKYNLQSRHLGWHHHL</sequence>
<dbReference type="Proteomes" id="UP000499080">
    <property type="component" value="Unassembled WGS sequence"/>
</dbReference>
<protein>
    <submittedName>
        <fullName evidence="1">Uncharacterized protein</fullName>
    </submittedName>
</protein>
<name>A0A4Y2L909_ARAVE</name>
<organism evidence="1 2">
    <name type="scientific">Araneus ventricosus</name>
    <name type="common">Orbweaver spider</name>
    <name type="synonym">Epeira ventricosa</name>
    <dbReference type="NCBI Taxonomy" id="182803"/>
    <lineage>
        <taxon>Eukaryota</taxon>
        <taxon>Metazoa</taxon>
        <taxon>Ecdysozoa</taxon>
        <taxon>Arthropoda</taxon>
        <taxon>Chelicerata</taxon>
        <taxon>Arachnida</taxon>
        <taxon>Araneae</taxon>
        <taxon>Araneomorphae</taxon>
        <taxon>Entelegynae</taxon>
        <taxon>Araneoidea</taxon>
        <taxon>Araneidae</taxon>
        <taxon>Araneus</taxon>
    </lineage>
</organism>
<evidence type="ECO:0000313" key="2">
    <source>
        <dbReference type="Proteomes" id="UP000499080"/>
    </source>
</evidence>
<reference evidence="1 2" key="1">
    <citation type="journal article" date="2019" name="Sci. Rep.">
        <title>Orb-weaving spider Araneus ventricosus genome elucidates the spidroin gene catalogue.</title>
        <authorList>
            <person name="Kono N."/>
            <person name="Nakamura H."/>
            <person name="Ohtoshi R."/>
            <person name="Moran D.A.P."/>
            <person name="Shinohara A."/>
            <person name="Yoshida Y."/>
            <person name="Fujiwara M."/>
            <person name="Mori M."/>
            <person name="Tomita M."/>
            <person name="Arakawa K."/>
        </authorList>
    </citation>
    <scope>NUCLEOTIDE SEQUENCE [LARGE SCALE GENOMIC DNA]</scope>
</reference>
<dbReference type="EMBL" id="BGPR01005450">
    <property type="protein sequence ID" value="GBN10313.1"/>
    <property type="molecule type" value="Genomic_DNA"/>
</dbReference>
<gene>
    <name evidence="1" type="ORF">AVEN_237860_1</name>
</gene>